<evidence type="ECO:0000313" key="2">
    <source>
        <dbReference type="EMBL" id="MDU0112449.1"/>
    </source>
</evidence>
<name>A0ABU3QYD2_9GAMM</name>
<gene>
    <name evidence="2" type="ORF">RT723_05420</name>
</gene>
<comment type="caution">
    <text evidence="2">The sequence shown here is derived from an EMBL/GenBank/DDBJ whole genome shotgun (WGS) entry which is preliminary data.</text>
</comment>
<feature type="chain" id="PRO_5046944149" evidence="1">
    <location>
        <begin position="24"/>
        <end position="122"/>
    </location>
</feature>
<organism evidence="2 3">
    <name type="scientific">Psychrosphaera aquimarina</name>
    <dbReference type="NCBI Taxonomy" id="2044854"/>
    <lineage>
        <taxon>Bacteria</taxon>
        <taxon>Pseudomonadati</taxon>
        <taxon>Pseudomonadota</taxon>
        <taxon>Gammaproteobacteria</taxon>
        <taxon>Alteromonadales</taxon>
        <taxon>Pseudoalteromonadaceae</taxon>
        <taxon>Psychrosphaera</taxon>
    </lineage>
</organism>
<keyword evidence="3" id="KW-1185">Reference proteome</keyword>
<dbReference type="Proteomes" id="UP001257914">
    <property type="component" value="Unassembled WGS sequence"/>
</dbReference>
<dbReference type="RefSeq" id="WP_216055200.1">
    <property type="nucleotide sequence ID" value="NZ_JAWCUA010000003.1"/>
</dbReference>
<evidence type="ECO:0000313" key="3">
    <source>
        <dbReference type="Proteomes" id="UP001257914"/>
    </source>
</evidence>
<keyword evidence="1" id="KW-0732">Signal</keyword>
<dbReference type="EMBL" id="JAWCUA010000003">
    <property type="protein sequence ID" value="MDU0112449.1"/>
    <property type="molecule type" value="Genomic_DNA"/>
</dbReference>
<evidence type="ECO:0000256" key="1">
    <source>
        <dbReference type="SAM" id="SignalP"/>
    </source>
</evidence>
<protein>
    <submittedName>
        <fullName evidence="2">DUF3718 domain-containing protein</fullName>
    </submittedName>
</protein>
<feature type="signal peptide" evidence="1">
    <location>
        <begin position="1"/>
        <end position="23"/>
    </location>
</feature>
<accession>A0ABU3QYD2</accession>
<proteinExistence type="predicted"/>
<reference evidence="2 3" key="1">
    <citation type="submission" date="2023-10" db="EMBL/GenBank/DDBJ databases">
        <title>Psychrosphaera aquimaarina strain SW33 isolated from seawater.</title>
        <authorList>
            <person name="Bayburt H."/>
            <person name="Kim J.M."/>
            <person name="Choi B.J."/>
            <person name="Jeon C.O."/>
        </authorList>
    </citation>
    <scope>NUCLEOTIDE SEQUENCE [LARGE SCALE GENOMIC DNA]</scope>
    <source>
        <strain evidence="2 3">KCTC 52743</strain>
    </source>
</reference>
<sequence length="122" mass="13011">MGILKTSLTIAVLSLGVVTSASAATYVSADDTKESQLCVAAATESKIGMYIEARDYKPSNAGIKNLRFLANNLYCNGVNVADFAKSAGNDTVSVQLNRFRNTNVQIRDLAKMSHGTVYLGSK</sequence>